<comment type="caution">
    <text evidence="5">The sequence shown here is derived from an EMBL/GenBank/DDBJ whole genome shotgun (WGS) entry which is preliminary data.</text>
</comment>
<evidence type="ECO:0000313" key="6">
    <source>
        <dbReference type="Proteomes" id="UP001481413"/>
    </source>
</evidence>
<dbReference type="InterPro" id="IPR006135">
    <property type="entry name" value="T3SS_substrate_exporter"/>
</dbReference>
<evidence type="ECO:0000256" key="4">
    <source>
        <dbReference type="ARBA" id="ARBA00025078"/>
    </source>
</evidence>
<comment type="similarity">
    <text evidence="1">Belongs to the type III secretion exporter family.</text>
</comment>
<organism evidence="5 6">
    <name type="scientific">Thalassolituus maritimus</name>
    <dbReference type="NCBI Taxonomy" id="484498"/>
    <lineage>
        <taxon>Bacteria</taxon>
        <taxon>Pseudomonadati</taxon>
        <taxon>Pseudomonadota</taxon>
        <taxon>Gammaproteobacteria</taxon>
        <taxon>Oceanospirillales</taxon>
        <taxon>Oceanospirillaceae</taxon>
        <taxon>Thalassolituus</taxon>
    </lineage>
</organism>
<evidence type="ECO:0000256" key="2">
    <source>
        <dbReference type="ARBA" id="ARBA00021622"/>
    </source>
</evidence>
<dbReference type="EMBL" id="BAABWH010000001">
    <property type="protein sequence ID" value="GAA6144039.1"/>
    <property type="molecule type" value="Genomic_DNA"/>
</dbReference>
<evidence type="ECO:0000313" key="5">
    <source>
        <dbReference type="EMBL" id="GAA6144039.1"/>
    </source>
</evidence>
<dbReference type="Pfam" id="PF01312">
    <property type="entry name" value="Bac_export_2"/>
    <property type="match status" value="1"/>
</dbReference>
<gene>
    <name evidence="5" type="ORF">NBRC116585_01560</name>
</gene>
<keyword evidence="3" id="KW-1006">Bacterial flagellum protein export</keyword>
<evidence type="ECO:0000256" key="1">
    <source>
        <dbReference type="ARBA" id="ARBA00010690"/>
    </source>
</evidence>
<dbReference type="RefSeq" id="WP_353292988.1">
    <property type="nucleotide sequence ID" value="NZ_BAABWH010000001.1"/>
</dbReference>
<accession>A0ABP9ZV72</accession>
<dbReference type="PANTHER" id="PTHR30531:SF12">
    <property type="entry name" value="FLAGELLAR BIOSYNTHETIC PROTEIN FLHB"/>
    <property type="match status" value="1"/>
</dbReference>
<sequence>MTIPEHLLNATEAVALSYDGKSAPHVSASGEDDLAQAIISLAIAHQVPVYENAELVTWLGQLDIGEEIPEQLYQVIAEILAFVYRLEGRVPDQS</sequence>
<keyword evidence="3" id="KW-0813">Transport</keyword>
<dbReference type="Gene3D" id="3.40.1690.10">
    <property type="entry name" value="secretion proteins EscU"/>
    <property type="match status" value="1"/>
</dbReference>
<dbReference type="PANTHER" id="PTHR30531">
    <property type="entry name" value="FLAGELLAR BIOSYNTHETIC PROTEIN FLHB"/>
    <property type="match status" value="1"/>
</dbReference>
<dbReference type="SUPFAM" id="SSF160544">
    <property type="entry name" value="EscU C-terminal domain-like"/>
    <property type="match status" value="1"/>
</dbReference>
<dbReference type="InterPro" id="IPR029025">
    <property type="entry name" value="T3SS_substrate_exporter_C"/>
</dbReference>
<evidence type="ECO:0000256" key="3">
    <source>
        <dbReference type="ARBA" id="ARBA00023225"/>
    </source>
</evidence>
<keyword evidence="3" id="KW-0653">Protein transport</keyword>
<comment type="function">
    <text evidence="4">Required for formation of the rod structure in the basal body of the flagellar apparatus. Together with FliI and FliH, may constitute the export apparatus of flagellin.</text>
</comment>
<reference evidence="5 6" key="1">
    <citation type="submission" date="2024-04" db="EMBL/GenBank/DDBJ databases">
        <title>Draft genome sequence of Thalassolituus maritimus NBRC 116585.</title>
        <authorList>
            <person name="Miyakawa T."/>
            <person name="Kusuya Y."/>
            <person name="Miura T."/>
        </authorList>
    </citation>
    <scope>NUCLEOTIDE SEQUENCE [LARGE SCALE GENOMIC DNA]</scope>
    <source>
        <strain evidence="5 6">5NW40-0001</strain>
    </source>
</reference>
<protein>
    <recommendedName>
        <fullName evidence="2">Flagellar biosynthetic protein FlhB</fullName>
    </recommendedName>
</protein>
<dbReference type="Proteomes" id="UP001481413">
    <property type="component" value="Unassembled WGS sequence"/>
</dbReference>
<name>A0ABP9ZV72_9GAMM</name>
<keyword evidence="6" id="KW-1185">Reference proteome</keyword>
<proteinExistence type="inferred from homology"/>